<evidence type="ECO:0000313" key="3">
    <source>
        <dbReference type="EMBL" id="KAF3335374.1"/>
    </source>
</evidence>
<accession>A0A833RHU5</accession>
<gene>
    <name evidence="3" type="ORF">FCM35_KLT19881</name>
</gene>
<keyword evidence="2" id="KW-0436">Ligase</keyword>
<dbReference type="Gene3D" id="3.40.50.980">
    <property type="match status" value="1"/>
</dbReference>
<protein>
    <recommendedName>
        <fullName evidence="5">AMP-dependent synthetase/ligase domain-containing protein</fullName>
    </recommendedName>
</protein>
<reference evidence="3" key="1">
    <citation type="submission" date="2020-01" db="EMBL/GenBank/DDBJ databases">
        <title>Genome sequence of Kobresia littledalei, the first chromosome-level genome in the family Cyperaceae.</title>
        <authorList>
            <person name="Qu G."/>
        </authorList>
    </citation>
    <scope>NUCLEOTIDE SEQUENCE</scope>
    <source>
        <strain evidence="3">C.B.Clarke</strain>
        <tissue evidence="3">Leaf</tissue>
    </source>
</reference>
<proteinExistence type="inferred from homology"/>
<dbReference type="PANTHER" id="PTHR43859">
    <property type="entry name" value="ACYL-ACTIVATING ENZYME"/>
    <property type="match status" value="1"/>
</dbReference>
<evidence type="ECO:0000256" key="2">
    <source>
        <dbReference type="ARBA" id="ARBA00022598"/>
    </source>
</evidence>
<dbReference type="AlphaFoldDB" id="A0A833RHU5"/>
<evidence type="ECO:0000256" key="1">
    <source>
        <dbReference type="ARBA" id="ARBA00006432"/>
    </source>
</evidence>
<comment type="similarity">
    <text evidence="1">Belongs to the ATP-dependent AMP-binding enzyme family.</text>
</comment>
<organism evidence="3 4">
    <name type="scientific">Carex littledalei</name>
    <dbReference type="NCBI Taxonomy" id="544730"/>
    <lineage>
        <taxon>Eukaryota</taxon>
        <taxon>Viridiplantae</taxon>
        <taxon>Streptophyta</taxon>
        <taxon>Embryophyta</taxon>
        <taxon>Tracheophyta</taxon>
        <taxon>Spermatophyta</taxon>
        <taxon>Magnoliopsida</taxon>
        <taxon>Liliopsida</taxon>
        <taxon>Poales</taxon>
        <taxon>Cyperaceae</taxon>
        <taxon>Cyperoideae</taxon>
        <taxon>Cariceae</taxon>
        <taxon>Carex</taxon>
        <taxon>Carex subgen. Euthyceras</taxon>
    </lineage>
</organism>
<dbReference type="SUPFAM" id="SSF56801">
    <property type="entry name" value="Acetyl-CoA synthetase-like"/>
    <property type="match status" value="1"/>
</dbReference>
<evidence type="ECO:0008006" key="5">
    <source>
        <dbReference type="Google" id="ProtNLM"/>
    </source>
</evidence>
<dbReference type="EMBL" id="SWLB01000008">
    <property type="protein sequence ID" value="KAF3335374.1"/>
    <property type="molecule type" value="Genomic_DNA"/>
</dbReference>
<comment type="caution">
    <text evidence="3">The sequence shown here is derived from an EMBL/GenBank/DDBJ whole genome shotgun (WGS) entry which is preliminary data.</text>
</comment>
<dbReference type="OrthoDB" id="691476at2759"/>
<evidence type="ECO:0000313" key="4">
    <source>
        <dbReference type="Proteomes" id="UP000623129"/>
    </source>
</evidence>
<dbReference type="GO" id="GO:0016874">
    <property type="term" value="F:ligase activity"/>
    <property type="evidence" value="ECO:0007669"/>
    <property type="project" value="UniProtKB-KW"/>
</dbReference>
<dbReference type="PANTHER" id="PTHR43859:SF57">
    <property type="entry name" value="ACYL-ACTIVATING ENZYME 8-RELATED"/>
    <property type="match status" value="1"/>
</dbReference>
<sequence length="88" mass="9955">MEKLGLNEANSNPLTPLNFLERTATVYGNCKSIVYNETVYTWAETQKRCLRLASALYSLGISRRDVVYSLPLSPAYCMPVSFCRNLIN</sequence>
<keyword evidence="4" id="KW-1185">Reference proteome</keyword>
<dbReference type="Proteomes" id="UP000623129">
    <property type="component" value="Unassembled WGS sequence"/>
</dbReference>
<name>A0A833RHU5_9POAL</name>